<accession>A0ABV5F3C0</accession>
<comment type="caution">
    <text evidence="1">The sequence shown here is derived from an EMBL/GenBank/DDBJ whole genome shotgun (WGS) entry which is preliminary data.</text>
</comment>
<name>A0ABV5F3C0_9FLAO</name>
<evidence type="ECO:0000313" key="1">
    <source>
        <dbReference type="EMBL" id="MFB9053922.1"/>
    </source>
</evidence>
<protein>
    <submittedName>
        <fullName evidence="1">Uncharacterized protein</fullName>
    </submittedName>
</protein>
<keyword evidence="2" id="KW-1185">Reference proteome</keyword>
<evidence type="ECO:0000313" key="2">
    <source>
        <dbReference type="Proteomes" id="UP001589605"/>
    </source>
</evidence>
<organism evidence="1 2">
    <name type="scientific">Formosa undariae</name>
    <dbReference type="NCBI Taxonomy" id="1325436"/>
    <lineage>
        <taxon>Bacteria</taxon>
        <taxon>Pseudomonadati</taxon>
        <taxon>Bacteroidota</taxon>
        <taxon>Flavobacteriia</taxon>
        <taxon>Flavobacteriales</taxon>
        <taxon>Flavobacteriaceae</taxon>
        <taxon>Formosa</taxon>
    </lineage>
</organism>
<sequence>MFIDQDQKFKEVLSKIEGIVSEQSFFNMFLELYPEVWKKHKANYSKFTRSKQFGQTIPLPKPEVSLRKEIRLWLQKNYYKPQD</sequence>
<proteinExistence type="predicted"/>
<dbReference type="Proteomes" id="UP001589605">
    <property type="component" value="Unassembled WGS sequence"/>
</dbReference>
<dbReference type="RefSeq" id="WP_382383263.1">
    <property type="nucleotide sequence ID" value="NZ_JBHMEZ010000012.1"/>
</dbReference>
<gene>
    <name evidence="1" type="ORF">ACFFVB_12620</name>
</gene>
<dbReference type="EMBL" id="JBHMEZ010000012">
    <property type="protein sequence ID" value="MFB9053922.1"/>
    <property type="molecule type" value="Genomic_DNA"/>
</dbReference>
<reference evidence="1 2" key="1">
    <citation type="submission" date="2024-09" db="EMBL/GenBank/DDBJ databases">
        <authorList>
            <person name="Sun Q."/>
            <person name="Mori K."/>
        </authorList>
    </citation>
    <scope>NUCLEOTIDE SEQUENCE [LARGE SCALE GENOMIC DNA]</scope>
    <source>
        <strain evidence="1 2">CECT 8286</strain>
    </source>
</reference>